<dbReference type="EMBL" id="BARV01035399">
    <property type="protein sequence ID" value="GAI56753.1"/>
    <property type="molecule type" value="Genomic_DNA"/>
</dbReference>
<feature type="non-terminal residue" evidence="1">
    <location>
        <position position="81"/>
    </location>
</feature>
<gene>
    <name evidence="1" type="ORF">S06H3_55246</name>
</gene>
<proteinExistence type="predicted"/>
<dbReference type="AlphaFoldDB" id="X1PLL8"/>
<organism evidence="1">
    <name type="scientific">marine sediment metagenome</name>
    <dbReference type="NCBI Taxonomy" id="412755"/>
    <lineage>
        <taxon>unclassified sequences</taxon>
        <taxon>metagenomes</taxon>
        <taxon>ecological metagenomes</taxon>
    </lineage>
</organism>
<evidence type="ECO:0000313" key="1">
    <source>
        <dbReference type="EMBL" id="GAI56753.1"/>
    </source>
</evidence>
<name>X1PLL8_9ZZZZ</name>
<comment type="caution">
    <text evidence="1">The sequence shown here is derived from an EMBL/GenBank/DDBJ whole genome shotgun (WGS) entry which is preliminary data.</text>
</comment>
<accession>X1PLL8</accession>
<reference evidence="1" key="1">
    <citation type="journal article" date="2014" name="Front. Microbiol.">
        <title>High frequency of phylogenetically diverse reductive dehalogenase-homologous genes in deep subseafloor sedimentary metagenomes.</title>
        <authorList>
            <person name="Kawai M."/>
            <person name="Futagami T."/>
            <person name="Toyoda A."/>
            <person name="Takaki Y."/>
            <person name="Nishi S."/>
            <person name="Hori S."/>
            <person name="Arai W."/>
            <person name="Tsubouchi T."/>
            <person name="Morono Y."/>
            <person name="Uchiyama I."/>
            <person name="Ito T."/>
            <person name="Fujiyama A."/>
            <person name="Inagaki F."/>
            <person name="Takami H."/>
        </authorList>
    </citation>
    <scope>NUCLEOTIDE SEQUENCE</scope>
    <source>
        <strain evidence="1">Expedition CK06-06</strain>
    </source>
</reference>
<sequence>MAHGQPDFGMYQIAKTIYRLADMGELAVRLGSIVTHDRRGDVIWMDNFDSGIAKWYQFASDDDGLVEWSAERSRSGGFSAN</sequence>
<protein>
    <submittedName>
        <fullName evidence="1">Uncharacterized protein</fullName>
    </submittedName>
</protein>